<evidence type="ECO:0000313" key="16">
    <source>
        <dbReference type="Proteomes" id="UP000319342"/>
    </source>
</evidence>
<sequence length="157" mass="17187">MADWIEEGTKAPAFTLTSDDGSKVKLSDLAGSPVVLYFYPKDDTPGCTIEAKAFRAKSKQLAKHGAVVLGVSPDDQASHAAFKAKYDLDFPLLVDADHKVAEKYGAWREKNMYGKKSMGIQRSTFLIGADGKVKKVWKRVKVEGHDEKVLEALAALD</sequence>
<dbReference type="Gene3D" id="3.40.30.10">
    <property type="entry name" value="Glutaredoxin"/>
    <property type="match status" value="1"/>
</dbReference>
<dbReference type="GO" id="GO:0045454">
    <property type="term" value="P:cell redox homeostasis"/>
    <property type="evidence" value="ECO:0007669"/>
    <property type="project" value="TreeGrafter"/>
</dbReference>
<name>A0A518CYE3_9BACT</name>
<comment type="subunit">
    <text evidence="2">Monomer.</text>
</comment>
<comment type="similarity">
    <text evidence="10">Belongs to the peroxiredoxin family. BCP/PrxQ subfamily.</text>
</comment>
<dbReference type="NCBIfam" id="NF006960">
    <property type="entry name" value="PRK09437.1"/>
    <property type="match status" value="1"/>
</dbReference>
<dbReference type="PANTHER" id="PTHR42801">
    <property type="entry name" value="THIOREDOXIN-DEPENDENT PEROXIDE REDUCTASE"/>
    <property type="match status" value="1"/>
</dbReference>
<evidence type="ECO:0000259" key="14">
    <source>
        <dbReference type="PROSITE" id="PS51352"/>
    </source>
</evidence>
<evidence type="ECO:0000256" key="2">
    <source>
        <dbReference type="ARBA" id="ARBA00011245"/>
    </source>
</evidence>
<evidence type="ECO:0000256" key="3">
    <source>
        <dbReference type="ARBA" id="ARBA00013017"/>
    </source>
</evidence>
<dbReference type="SUPFAM" id="SSF52833">
    <property type="entry name" value="Thioredoxin-like"/>
    <property type="match status" value="1"/>
</dbReference>
<dbReference type="RefSeq" id="WP_145185441.1">
    <property type="nucleotide sequence ID" value="NZ_CP036290.1"/>
</dbReference>
<evidence type="ECO:0000256" key="1">
    <source>
        <dbReference type="ARBA" id="ARBA00003330"/>
    </source>
</evidence>
<evidence type="ECO:0000313" key="15">
    <source>
        <dbReference type="EMBL" id="QDU84244.1"/>
    </source>
</evidence>
<dbReference type="GO" id="GO:0034599">
    <property type="term" value="P:cellular response to oxidative stress"/>
    <property type="evidence" value="ECO:0007669"/>
    <property type="project" value="TreeGrafter"/>
</dbReference>
<dbReference type="PIRSF" id="PIRSF000239">
    <property type="entry name" value="AHPC"/>
    <property type="match status" value="1"/>
</dbReference>
<feature type="active site" description="Cysteine sulfenic acid (-SOH) intermediate; for peroxidase activity" evidence="13">
    <location>
        <position position="47"/>
    </location>
</feature>
<evidence type="ECO:0000256" key="12">
    <source>
        <dbReference type="ARBA" id="ARBA00049091"/>
    </source>
</evidence>
<dbReference type="InterPro" id="IPR024706">
    <property type="entry name" value="Peroxiredoxin_AhpC-typ"/>
</dbReference>
<comment type="function">
    <text evidence="1">Thiol-specific peroxidase that catalyzes the reduction of hydrogen peroxide and organic hydroperoxides to water and alcohols, respectively. Plays a role in cell protection against oxidative stress by detoxifying peroxides and as sensor of hydrogen peroxide-mediated signaling events.</text>
</comment>
<gene>
    <name evidence="15" type="primary">bcp</name>
    <name evidence="15" type="ORF">Pla163_13510</name>
</gene>
<dbReference type="InterPro" id="IPR036249">
    <property type="entry name" value="Thioredoxin-like_sf"/>
</dbReference>
<dbReference type="CDD" id="cd03017">
    <property type="entry name" value="PRX_BCP"/>
    <property type="match status" value="1"/>
</dbReference>
<dbReference type="InterPro" id="IPR050924">
    <property type="entry name" value="Peroxiredoxin_BCP/PrxQ"/>
</dbReference>
<keyword evidence="5" id="KW-0049">Antioxidant</keyword>
<evidence type="ECO:0000256" key="4">
    <source>
        <dbReference type="ARBA" id="ARBA00022559"/>
    </source>
</evidence>
<dbReference type="InterPro" id="IPR000866">
    <property type="entry name" value="AhpC/TSA"/>
</dbReference>
<dbReference type="EMBL" id="CP036290">
    <property type="protein sequence ID" value="QDU84244.1"/>
    <property type="molecule type" value="Genomic_DNA"/>
</dbReference>
<evidence type="ECO:0000256" key="9">
    <source>
        <dbReference type="ARBA" id="ARBA00032824"/>
    </source>
</evidence>
<evidence type="ECO:0000256" key="11">
    <source>
        <dbReference type="ARBA" id="ARBA00042639"/>
    </source>
</evidence>
<evidence type="ECO:0000256" key="10">
    <source>
        <dbReference type="ARBA" id="ARBA00038489"/>
    </source>
</evidence>
<dbReference type="Pfam" id="PF00578">
    <property type="entry name" value="AhpC-TSA"/>
    <property type="match status" value="1"/>
</dbReference>
<keyword evidence="8" id="KW-0676">Redox-active center</keyword>
<dbReference type="PROSITE" id="PS51352">
    <property type="entry name" value="THIOREDOXIN_2"/>
    <property type="match status" value="1"/>
</dbReference>
<dbReference type="AlphaFoldDB" id="A0A518CYE3"/>
<evidence type="ECO:0000256" key="6">
    <source>
        <dbReference type="ARBA" id="ARBA00023002"/>
    </source>
</evidence>
<dbReference type="EC" id="1.11.1.24" evidence="3"/>
<dbReference type="FunFam" id="3.40.30.10:FF:000007">
    <property type="entry name" value="Thioredoxin-dependent thiol peroxidase"/>
    <property type="match status" value="1"/>
</dbReference>
<dbReference type="Proteomes" id="UP000319342">
    <property type="component" value="Chromosome"/>
</dbReference>
<evidence type="ECO:0000256" key="13">
    <source>
        <dbReference type="PIRSR" id="PIRSR000239-1"/>
    </source>
</evidence>
<keyword evidence="16" id="KW-1185">Reference proteome</keyword>
<protein>
    <recommendedName>
        <fullName evidence="3">thioredoxin-dependent peroxiredoxin</fullName>
        <ecNumber evidence="3">1.11.1.24</ecNumber>
    </recommendedName>
    <alternativeName>
        <fullName evidence="9">Thioredoxin peroxidase</fullName>
    </alternativeName>
    <alternativeName>
        <fullName evidence="11">Thioredoxin-dependent peroxiredoxin Bcp</fullName>
    </alternativeName>
</protein>
<dbReference type="PANTHER" id="PTHR42801:SF4">
    <property type="entry name" value="AHPC_TSA FAMILY PROTEIN"/>
    <property type="match status" value="1"/>
</dbReference>
<reference evidence="15 16" key="1">
    <citation type="submission" date="2019-02" db="EMBL/GenBank/DDBJ databases">
        <title>Deep-cultivation of Planctomycetes and their phenomic and genomic characterization uncovers novel biology.</title>
        <authorList>
            <person name="Wiegand S."/>
            <person name="Jogler M."/>
            <person name="Boedeker C."/>
            <person name="Pinto D."/>
            <person name="Vollmers J."/>
            <person name="Rivas-Marin E."/>
            <person name="Kohn T."/>
            <person name="Peeters S.H."/>
            <person name="Heuer A."/>
            <person name="Rast P."/>
            <person name="Oberbeckmann S."/>
            <person name="Bunk B."/>
            <person name="Jeske O."/>
            <person name="Meyerdierks A."/>
            <person name="Storesund J.E."/>
            <person name="Kallscheuer N."/>
            <person name="Luecker S."/>
            <person name="Lage O.M."/>
            <person name="Pohl T."/>
            <person name="Merkel B.J."/>
            <person name="Hornburger P."/>
            <person name="Mueller R.-W."/>
            <person name="Bruemmer F."/>
            <person name="Labrenz M."/>
            <person name="Spormann A.M."/>
            <person name="Op den Camp H."/>
            <person name="Overmann J."/>
            <person name="Amann R."/>
            <person name="Jetten M.S.M."/>
            <person name="Mascher T."/>
            <person name="Medema M.H."/>
            <person name="Devos D.P."/>
            <person name="Kaster A.-K."/>
            <person name="Ovreas L."/>
            <person name="Rohde M."/>
            <person name="Galperin M.Y."/>
            <person name="Jogler C."/>
        </authorList>
    </citation>
    <scope>NUCLEOTIDE SEQUENCE [LARGE SCALE GENOMIC DNA]</scope>
    <source>
        <strain evidence="15 16">Pla163</strain>
    </source>
</reference>
<accession>A0A518CYE3</accession>
<dbReference type="GO" id="GO:0005737">
    <property type="term" value="C:cytoplasm"/>
    <property type="evidence" value="ECO:0007669"/>
    <property type="project" value="TreeGrafter"/>
</dbReference>
<keyword evidence="4 15" id="KW-0575">Peroxidase</keyword>
<evidence type="ECO:0000256" key="8">
    <source>
        <dbReference type="ARBA" id="ARBA00023284"/>
    </source>
</evidence>
<dbReference type="GO" id="GO:0008379">
    <property type="term" value="F:thioredoxin peroxidase activity"/>
    <property type="evidence" value="ECO:0007669"/>
    <property type="project" value="TreeGrafter"/>
</dbReference>
<keyword evidence="6 15" id="KW-0560">Oxidoreductase</keyword>
<evidence type="ECO:0000256" key="5">
    <source>
        <dbReference type="ARBA" id="ARBA00022862"/>
    </source>
</evidence>
<dbReference type="InterPro" id="IPR013766">
    <property type="entry name" value="Thioredoxin_domain"/>
</dbReference>
<comment type="catalytic activity">
    <reaction evidence="12">
        <text>a hydroperoxide + [thioredoxin]-dithiol = an alcohol + [thioredoxin]-disulfide + H2O</text>
        <dbReference type="Rhea" id="RHEA:62620"/>
        <dbReference type="Rhea" id="RHEA-COMP:10698"/>
        <dbReference type="Rhea" id="RHEA-COMP:10700"/>
        <dbReference type="ChEBI" id="CHEBI:15377"/>
        <dbReference type="ChEBI" id="CHEBI:29950"/>
        <dbReference type="ChEBI" id="CHEBI:30879"/>
        <dbReference type="ChEBI" id="CHEBI:35924"/>
        <dbReference type="ChEBI" id="CHEBI:50058"/>
        <dbReference type="EC" id="1.11.1.24"/>
    </reaction>
</comment>
<evidence type="ECO:0000256" key="7">
    <source>
        <dbReference type="ARBA" id="ARBA00023157"/>
    </source>
</evidence>
<organism evidence="15 16">
    <name type="scientific">Rohdeia mirabilis</name>
    <dbReference type="NCBI Taxonomy" id="2528008"/>
    <lineage>
        <taxon>Bacteria</taxon>
        <taxon>Pseudomonadati</taxon>
        <taxon>Planctomycetota</taxon>
        <taxon>Planctomycetia</taxon>
        <taxon>Planctomycetia incertae sedis</taxon>
        <taxon>Rohdeia</taxon>
    </lineage>
</organism>
<feature type="domain" description="Thioredoxin" evidence="14">
    <location>
        <begin position="5"/>
        <end position="157"/>
    </location>
</feature>
<keyword evidence="7" id="KW-1015">Disulfide bond</keyword>
<proteinExistence type="inferred from homology"/>
<dbReference type="OrthoDB" id="9812811at2"/>